<dbReference type="Pfam" id="PF00480">
    <property type="entry name" value="ROK"/>
    <property type="match status" value="1"/>
</dbReference>
<dbReference type="EMBL" id="VNJK01000003">
    <property type="protein sequence ID" value="TVX88309.1"/>
    <property type="molecule type" value="Genomic_DNA"/>
</dbReference>
<dbReference type="SUPFAM" id="SSF53067">
    <property type="entry name" value="Actin-like ATPase domain"/>
    <property type="match status" value="1"/>
</dbReference>
<accession>A0A559IKX6</accession>
<dbReference type="Gene3D" id="1.10.10.10">
    <property type="entry name" value="Winged helix-like DNA-binding domain superfamily/Winged helix DNA-binding domain"/>
    <property type="match status" value="1"/>
</dbReference>
<evidence type="ECO:0000256" key="2">
    <source>
        <dbReference type="ARBA" id="ARBA00006479"/>
    </source>
</evidence>
<comment type="similarity">
    <text evidence="2">Belongs to the ROK (NagC/XylR) family.</text>
</comment>
<gene>
    <name evidence="4" type="ORF">FPZ44_20695</name>
</gene>
<dbReference type="RefSeq" id="WP_144993478.1">
    <property type="nucleotide sequence ID" value="NZ_VNJK01000003.1"/>
</dbReference>
<comment type="function">
    <text evidence="1">Transcriptional repressor of xylose-utilizing enzymes.</text>
</comment>
<dbReference type="PANTHER" id="PTHR18964:SF149">
    <property type="entry name" value="BIFUNCTIONAL UDP-N-ACETYLGLUCOSAMINE 2-EPIMERASE_N-ACETYLMANNOSAMINE KINASE"/>
    <property type="match status" value="1"/>
</dbReference>
<keyword evidence="3" id="KW-0119">Carbohydrate metabolism</keyword>
<dbReference type="SUPFAM" id="SSF46785">
    <property type="entry name" value="Winged helix' DNA-binding domain"/>
    <property type="match status" value="1"/>
</dbReference>
<organism evidence="4 5">
    <name type="scientific">Paenibacillus agilis</name>
    <dbReference type="NCBI Taxonomy" id="3020863"/>
    <lineage>
        <taxon>Bacteria</taxon>
        <taxon>Bacillati</taxon>
        <taxon>Bacillota</taxon>
        <taxon>Bacilli</taxon>
        <taxon>Bacillales</taxon>
        <taxon>Paenibacillaceae</taxon>
        <taxon>Paenibacillus</taxon>
    </lineage>
</organism>
<dbReference type="InterPro" id="IPR036390">
    <property type="entry name" value="WH_DNA-bd_sf"/>
</dbReference>
<evidence type="ECO:0000313" key="4">
    <source>
        <dbReference type="EMBL" id="TVX88309.1"/>
    </source>
</evidence>
<dbReference type="PANTHER" id="PTHR18964">
    <property type="entry name" value="ROK (REPRESSOR, ORF, KINASE) FAMILY"/>
    <property type="match status" value="1"/>
</dbReference>
<comment type="caution">
    <text evidence="4">The sequence shown here is derived from an EMBL/GenBank/DDBJ whole genome shotgun (WGS) entry which is preliminary data.</text>
</comment>
<evidence type="ECO:0000313" key="5">
    <source>
        <dbReference type="Proteomes" id="UP000318102"/>
    </source>
</evidence>
<name>A0A559IKX6_9BACL</name>
<keyword evidence="3" id="KW-0859">Xylose metabolism</keyword>
<protein>
    <submittedName>
        <fullName evidence="4">ROK family protein</fullName>
    </submittedName>
</protein>
<dbReference type="Proteomes" id="UP000318102">
    <property type="component" value="Unassembled WGS sequence"/>
</dbReference>
<dbReference type="OrthoDB" id="9796533at2"/>
<sequence length="416" mass="45829">MSNTHAQDGRTHLPLQDRIPSSKAREIFRRIRQKHEISKNDLLTKSGLTVSTLTRVLEELSAAGLIEESGFGASTGGRRPILYRTRASYGYCFGLDISRTTSRLAIVDSAGQKIDSISWTMTEHMTPSALIDYVVEQIQLWIAKYRIPHEQCIGLGIGAVGTLDRFTGIIENPQWFYAPGWNDVPIGAELEHRLRIPVLLDNGANTAIIAESWSNRTKGVRHMLYVHAGVGLRSAMMADGKLIHGATDMEGSLGQMIIQADGIPHRTPGGNYGCLDSYATIYAIEREAISKLRTGRPSRLQSVIHLGEAVTFRHVIEALHQQDTLATEIVSQAATYFGIGLANLLNVLHPEKVILGGPLMTSNDLFFYTATQTAIRRTYHYPSYQVVFSKGNYGEEAIAIGAALLVLDNLTSRQEA</sequence>
<reference evidence="4 5" key="1">
    <citation type="submission" date="2019-07" db="EMBL/GenBank/DDBJ databases">
        <authorList>
            <person name="Kim J."/>
        </authorList>
    </citation>
    <scope>NUCLEOTIDE SEQUENCE [LARGE SCALE GENOMIC DNA]</scope>
    <source>
        <strain evidence="4 5">N4</strain>
    </source>
</reference>
<dbReference type="GO" id="GO:0042732">
    <property type="term" value="P:D-xylose metabolic process"/>
    <property type="evidence" value="ECO:0007669"/>
    <property type="project" value="UniProtKB-KW"/>
</dbReference>
<evidence type="ECO:0000256" key="1">
    <source>
        <dbReference type="ARBA" id="ARBA00002486"/>
    </source>
</evidence>
<dbReference type="InterPro" id="IPR036388">
    <property type="entry name" value="WH-like_DNA-bd_sf"/>
</dbReference>
<proteinExistence type="inferred from homology"/>
<dbReference type="InterPro" id="IPR043129">
    <property type="entry name" value="ATPase_NBD"/>
</dbReference>
<evidence type="ECO:0000256" key="3">
    <source>
        <dbReference type="ARBA" id="ARBA00022629"/>
    </source>
</evidence>
<keyword evidence="5" id="KW-1185">Reference proteome</keyword>
<dbReference type="Gene3D" id="3.30.420.40">
    <property type="match status" value="2"/>
</dbReference>
<dbReference type="InterPro" id="IPR000600">
    <property type="entry name" value="ROK"/>
</dbReference>
<dbReference type="AlphaFoldDB" id="A0A559IKX6"/>